<reference evidence="1" key="1">
    <citation type="submission" date="2022-01" db="EMBL/GenBank/DDBJ databases">
        <title>Genome Sequence Resource for Two Populations of Ditylenchus destructor, the Migratory Endoparasitic Phytonematode.</title>
        <authorList>
            <person name="Zhang H."/>
            <person name="Lin R."/>
            <person name="Xie B."/>
        </authorList>
    </citation>
    <scope>NUCLEOTIDE SEQUENCE</scope>
    <source>
        <strain evidence="1">BazhouSP</strain>
    </source>
</reference>
<dbReference type="AlphaFoldDB" id="A0AAD4R497"/>
<sequence>MKRLPPARRKGDYISQIEAARKRRIEKDNFEDEVQEFNLDAEQRPQEPSISGSVIYDVPIVSGGLTLRRYRRIRKSDFRHHFSNSSRSNVAAANSGTKYSHLETSWPTQTMSVGDNTGEVISSQRYLRDMPLSQSITTESRHQHVELRPCTLSDPTPYELHSDSPTVYVESASTTSRRKNGSQQRVMWVSNRKDTLPYISNVDLEEDTANHNVRPRDFRVKQEVYSNTSELALGVPTHDVETDQVIAYECDIDTQNEAQDHVDVVDDSLAMEHHQELYFTAFPFASEPIDIHKLYELMARHKHSDSEHTLDNLLSDPTLSHPLNVSALVAAVRNANPEENAQAIASLAMQVNYLKRDMLKMKHELADLRSAFYLRENAAYSGRKFLPTAEITKDWKIAAMPPLREVDLVQVARELNINAAGKKPLKNRDAIARFVKALIPSEVVKNYTVRDRGQPKQNGAFDIGNHAKDQITGIVLDLMGLYNIDLLDNRGRSDRANYTQIVNHCMKSAM</sequence>
<organism evidence="1 2">
    <name type="scientific">Ditylenchus destructor</name>
    <dbReference type="NCBI Taxonomy" id="166010"/>
    <lineage>
        <taxon>Eukaryota</taxon>
        <taxon>Metazoa</taxon>
        <taxon>Ecdysozoa</taxon>
        <taxon>Nematoda</taxon>
        <taxon>Chromadorea</taxon>
        <taxon>Rhabditida</taxon>
        <taxon>Tylenchina</taxon>
        <taxon>Tylenchomorpha</taxon>
        <taxon>Sphaerularioidea</taxon>
        <taxon>Anguinidae</taxon>
        <taxon>Anguininae</taxon>
        <taxon>Ditylenchus</taxon>
    </lineage>
</organism>
<evidence type="ECO:0000313" key="1">
    <source>
        <dbReference type="EMBL" id="KAI1709053.1"/>
    </source>
</evidence>
<dbReference type="EMBL" id="JAKKPZ010000032">
    <property type="protein sequence ID" value="KAI1709053.1"/>
    <property type="molecule type" value="Genomic_DNA"/>
</dbReference>
<comment type="caution">
    <text evidence="1">The sequence shown here is derived from an EMBL/GenBank/DDBJ whole genome shotgun (WGS) entry which is preliminary data.</text>
</comment>
<name>A0AAD4R497_9BILA</name>
<evidence type="ECO:0000313" key="2">
    <source>
        <dbReference type="Proteomes" id="UP001201812"/>
    </source>
</evidence>
<dbReference type="Proteomes" id="UP001201812">
    <property type="component" value="Unassembled WGS sequence"/>
</dbReference>
<proteinExistence type="predicted"/>
<protein>
    <submittedName>
        <fullName evidence="1">Uncharacterized protein</fullName>
    </submittedName>
</protein>
<gene>
    <name evidence="1" type="ORF">DdX_11450</name>
</gene>
<keyword evidence="2" id="KW-1185">Reference proteome</keyword>
<accession>A0AAD4R497</accession>